<comment type="catalytic activity">
    <reaction evidence="1">
        <text>ATP + protein L-histidine = ADP + protein N-phospho-L-histidine.</text>
        <dbReference type="EC" id="2.7.13.3"/>
    </reaction>
</comment>
<name>A0A4R6QM89_9BURK</name>
<dbReference type="Gene3D" id="3.30.565.10">
    <property type="entry name" value="Histidine kinase-like ATPase, C-terminal domain"/>
    <property type="match status" value="1"/>
</dbReference>
<accession>A0A4R6QM89</accession>
<dbReference type="PROSITE" id="PS50109">
    <property type="entry name" value="HIS_KIN"/>
    <property type="match status" value="1"/>
</dbReference>
<dbReference type="SMART" id="SM00065">
    <property type="entry name" value="GAF"/>
    <property type="match status" value="1"/>
</dbReference>
<evidence type="ECO:0000256" key="7">
    <source>
        <dbReference type="ARBA" id="ARBA00023012"/>
    </source>
</evidence>
<feature type="domain" description="Histidine kinase" evidence="8">
    <location>
        <begin position="701"/>
        <end position="939"/>
    </location>
</feature>
<keyword evidence="3" id="KW-0808">Transferase</keyword>
<dbReference type="InterPro" id="IPR036890">
    <property type="entry name" value="HATPase_C_sf"/>
</dbReference>
<keyword evidence="6" id="KW-0067">ATP-binding</keyword>
<dbReference type="InterPro" id="IPR011990">
    <property type="entry name" value="TPR-like_helical_dom_sf"/>
</dbReference>
<dbReference type="EC" id="2.7.13.3" evidence="2"/>
<keyword evidence="4" id="KW-0547">Nucleotide-binding</keyword>
<dbReference type="InterPro" id="IPR003018">
    <property type="entry name" value="GAF"/>
</dbReference>
<dbReference type="InterPro" id="IPR005467">
    <property type="entry name" value="His_kinase_dom"/>
</dbReference>
<sequence>MDLFALDGELAGLEAALEQLHAHARLSLLPALAWHLRQRDGGRAMALSEEARALLVTSTSSENERLHVQARLDMLDGEVAWLNAELDQALAACQRGQAAFYKLGDARGQADAHMLEAQIMADRGQSLPAEAHWSAAAHAAMLARDPARIAFAQIAKARSELLRDIRRAESPQRFSVLEPGSEPHPCVTAVHSEYLGLAAALRGDFAESTGHYAASQEAAARCGQFRLCVESTSLLGRSYAKLNDHESSLTWMQRALALARQRPWPWSLGVCLMHFGETLRNFGRHQAASELLHEALQTLTPLAGSRPYTWTLMFLAHLERDMGQHEASLAHYRELGQRAQGLNHNEIIIDASLGEAIALSLLDRPREAQALALQVLEQSRGLANVLRQTDVLKALADMHARHALPPPAEMQEANAVLHYLGQAVTLMAGVGGYTPPPELLEQLARAYARQSDFARAYEFSQRAGVARGTIHGQEATDRAIAMQVHHQTERARVEMAYHRQLAAAQHKRALALQQTSETLEQLGRIGQQITAQLRFDAVFEALAEHAQAMLSADAFAICLLHPDGQHLSTSYVLERGKPLPVELIALNDPFANTARCVRERRELVVHLPPEQYDPSLVPGTLQTLSRLYSPLMVADQVLGVMSVQSVRPHAYGEREQTIFRSLCAYGAIALDNARAYEQLRQARAKMLAQDKLATLGSLVAGVAQAMNSPLGNAVLVAETLQHRAGSLNQKLRANELRRAELQGFAQESTQASALLVSGLEQASRLVQSFTRLAGRGPTEPHQEFELFAVGQQLLRGLQARLQTAGVRLRLALPEGLMLSGYPQALTHVLAQLLDNVLLHAYPADHQAGERCVTLAAEAVGDRILVRVQDNGIGLDGHRLRRLFEPFSTADDAGAGAHSGRGLGLFVCHTLVNTLWGGEIRADSRPGEGCRFTLDLPRQAPEGKS</sequence>
<dbReference type="Pfam" id="PF02518">
    <property type="entry name" value="HATPase_c"/>
    <property type="match status" value="1"/>
</dbReference>
<dbReference type="Gene3D" id="1.10.287.130">
    <property type="match status" value="1"/>
</dbReference>
<dbReference type="GO" id="GO:0007234">
    <property type="term" value="P:osmosensory signaling via phosphorelay pathway"/>
    <property type="evidence" value="ECO:0007669"/>
    <property type="project" value="TreeGrafter"/>
</dbReference>
<dbReference type="InterPro" id="IPR029016">
    <property type="entry name" value="GAF-like_dom_sf"/>
</dbReference>
<dbReference type="SUPFAM" id="SSF55874">
    <property type="entry name" value="ATPase domain of HSP90 chaperone/DNA topoisomerase II/histidine kinase"/>
    <property type="match status" value="1"/>
</dbReference>
<dbReference type="SUPFAM" id="SSF48452">
    <property type="entry name" value="TPR-like"/>
    <property type="match status" value="2"/>
</dbReference>
<evidence type="ECO:0000256" key="4">
    <source>
        <dbReference type="ARBA" id="ARBA00022741"/>
    </source>
</evidence>
<keyword evidence="5" id="KW-0418">Kinase</keyword>
<dbReference type="PANTHER" id="PTHR42878:SF7">
    <property type="entry name" value="SENSOR HISTIDINE KINASE GLRK"/>
    <property type="match status" value="1"/>
</dbReference>
<dbReference type="Pfam" id="PF13185">
    <property type="entry name" value="GAF_2"/>
    <property type="match status" value="1"/>
</dbReference>
<dbReference type="InterPro" id="IPR004358">
    <property type="entry name" value="Sig_transdc_His_kin-like_C"/>
</dbReference>
<protein>
    <recommendedName>
        <fullName evidence="2">histidine kinase</fullName>
        <ecNumber evidence="2">2.7.13.3</ecNumber>
    </recommendedName>
</protein>
<dbReference type="GO" id="GO:0030295">
    <property type="term" value="F:protein kinase activator activity"/>
    <property type="evidence" value="ECO:0007669"/>
    <property type="project" value="TreeGrafter"/>
</dbReference>
<dbReference type="EMBL" id="SNXS01000004">
    <property type="protein sequence ID" value="TDP63945.1"/>
    <property type="molecule type" value="Genomic_DNA"/>
</dbReference>
<evidence type="ECO:0000259" key="8">
    <source>
        <dbReference type="PROSITE" id="PS50109"/>
    </source>
</evidence>
<dbReference type="GO" id="GO:0000156">
    <property type="term" value="F:phosphorelay response regulator activity"/>
    <property type="evidence" value="ECO:0007669"/>
    <property type="project" value="TreeGrafter"/>
</dbReference>
<evidence type="ECO:0000256" key="2">
    <source>
        <dbReference type="ARBA" id="ARBA00012438"/>
    </source>
</evidence>
<dbReference type="InParanoid" id="A0A4R6QM89"/>
<evidence type="ECO:0000313" key="9">
    <source>
        <dbReference type="EMBL" id="TDP63945.1"/>
    </source>
</evidence>
<dbReference type="PANTHER" id="PTHR42878">
    <property type="entry name" value="TWO-COMPONENT HISTIDINE KINASE"/>
    <property type="match status" value="1"/>
</dbReference>
<proteinExistence type="predicted"/>
<evidence type="ECO:0000256" key="6">
    <source>
        <dbReference type="ARBA" id="ARBA00022840"/>
    </source>
</evidence>
<keyword evidence="7" id="KW-0902">Two-component regulatory system</keyword>
<dbReference type="SMART" id="SM00387">
    <property type="entry name" value="HATPase_c"/>
    <property type="match status" value="1"/>
</dbReference>
<dbReference type="InterPro" id="IPR050351">
    <property type="entry name" value="BphY/WalK/GraS-like"/>
</dbReference>
<dbReference type="Gene3D" id="1.25.40.10">
    <property type="entry name" value="Tetratricopeptide repeat domain"/>
    <property type="match status" value="1"/>
</dbReference>
<reference evidence="9 10" key="1">
    <citation type="submission" date="2019-03" db="EMBL/GenBank/DDBJ databases">
        <title>Genomic Encyclopedia of Type Strains, Phase IV (KMG-IV): sequencing the most valuable type-strain genomes for metagenomic binning, comparative biology and taxonomic classification.</title>
        <authorList>
            <person name="Goeker M."/>
        </authorList>
    </citation>
    <scope>NUCLEOTIDE SEQUENCE [LARGE SCALE GENOMIC DNA]</scope>
    <source>
        <strain evidence="9 10">DSM 16998</strain>
    </source>
</reference>
<evidence type="ECO:0000256" key="1">
    <source>
        <dbReference type="ARBA" id="ARBA00000085"/>
    </source>
</evidence>
<gene>
    <name evidence="9" type="ORF">DES47_104227</name>
</gene>
<dbReference type="PRINTS" id="PR00344">
    <property type="entry name" value="BCTRLSENSOR"/>
</dbReference>
<evidence type="ECO:0000313" key="10">
    <source>
        <dbReference type="Proteomes" id="UP000295361"/>
    </source>
</evidence>
<organism evidence="9 10">
    <name type="scientific">Roseateles toxinivorans</name>
    <dbReference type="NCBI Taxonomy" id="270368"/>
    <lineage>
        <taxon>Bacteria</taxon>
        <taxon>Pseudomonadati</taxon>
        <taxon>Pseudomonadota</taxon>
        <taxon>Betaproteobacteria</taxon>
        <taxon>Burkholderiales</taxon>
        <taxon>Sphaerotilaceae</taxon>
        <taxon>Roseateles</taxon>
    </lineage>
</organism>
<dbReference type="SUPFAM" id="SSF55781">
    <property type="entry name" value="GAF domain-like"/>
    <property type="match status" value="1"/>
</dbReference>
<dbReference type="OrthoDB" id="8728894at2"/>
<comment type="caution">
    <text evidence="9">The sequence shown here is derived from an EMBL/GenBank/DDBJ whole genome shotgun (WGS) entry which is preliminary data.</text>
</comment>
<dbReference type="AlphaFoldDB" id="A0A4R6QM89"/>
<keyword evidence="10" id="KW-1185">Reference proteome</keyword>
<dbReference type="Gene3D" id="3.30.450.40">
    <property type="match status" value="1"/>
</dbReference>
<dbReference type="GO" id="GO:0004673">
    <property type="term" value="F:protein histidine kinase activity"/>
    <property type="evidence" value="ECO:0007669"/>
    <property type="project" value="UniProtKB-EC"/>
</dbReference>
<dbReference type="RefSeq" id="WP_133701799.1">
    <property type="nucleotide sequence ID" value="NZ_SNXS01000004.1"/>
</dbReference>
<dbReference type="InterPro" id="IPR003594">
    <property type="entry name" value="HATPase_dom"/>
</dbReference>
<evidence type="ECO:0000256" key="3">
    <source>
        <dbReference type="ARBA" id="ARBA00022679"/>
    </source>
</evidence>
<dbReference type="Proteomes" id="UP000295361">
    <property type="component" value="Unassembled WGS sequence"/>
</dbReference>
<dbReference type="GO" id="GO:0005524">
    <property type="term" value="F:ATP binding"/>
    <property type="evidence" value="ECO:0007669"/>
    <property type="project" value="UniProtKB-KW"/>
</dbReference>
<evidence type="ECO:0000256" key="5">
    <source>
        <dbReference type="ARBA" id="ARBA00022777"/>
    </source>
</evidence>